<comment type="caution">
    <text evidence="1">The sequence shown here is derived from an EMBL/GenBank/DDBJ whole genome shotgun (WGS) entry which is preliminary data.</text>
</comment>
<reference evidence="1" key="1">
    <citation type="submission" date="2021-05" db="EMBL/GenBank/DDBJ databases">
        <authorList>
            <person name="Pan Q."/>
            <person name="Jouanno E."/>
            <person name="Zahm M."/>
            <person name="Klopp C."/>
            <person name="Cabau C."/>
            <person name="Louis A."/>
            <person name="Berthelot C."/>
            <person name="Parey E."/>
            <person name="Roest Crollius H."/>
            <person name="Montfort J."/>
            <person name="Robinson-Rechavi M."/>
            <person name="Bouchez O."/>
            <person name="Lampietro C."/>
            <person name="Lopez Roques C."/>
            <person name="Donnadieu C."/>
            <person name="Postlethwait J."/>
            <person name="Bobe J."/>
            <person name="Dillon D."/>
            <person name="Chandos A."/>
            <person name="von Hippel F."/>
            <person name="Guiguen Y."/>
        </authorList>
    </citation>
    <scope>NUCLEOTIDE SEQUENCE</scope>
    <source>
        <strain evidence="1">YG-Jan2019</strain>
    </source>
</reference>
<organism evidence="1 2">
    <name type="scientific">Dallia pectoralis</name>
    <name type="common">Alaska blackfish</name>
    <dbReference type="NCBI Taxonomy" id="75939"/>
    <lineage>
        <taxon>Eukaryota</taxon>
        <taxon>Metazoa</taxon>
        <taxon>Chordata</taxon>
        <taxon>Craniata</taxon>
        <taxon>Vertebrata</taxon>
        <taxon>Euteleostomi</taxon>
        <taxon>Actinopterygii</taxon>
        <taxon>Neopterygii</taxon>
        <taxon>Teleostei</taxon>
        <taxon>Protacanthopterygii</taxon>
        <taxon>Esociformes</taxon>
        <taxon>Umbridae</taxon>
        <taxon>Dallia</taxon>
    </lineage>
</organism>
<gene>
    <name evidence="1" type="ORF">DPEC_G00222950</name>
</gene>
<dbReference type="EMBL" id="CM055746">
    <property type="protein sequence ID" value="KAJ7996865.1"/>
    <property type="molecule type" value="Genomic_DNA"/>
</dbReference>
<proteinExistence type="predicted"/>
<sequence>MDQLLMHLSAEPLTCLQKTDIHITLTKLPAPGRCCDPSNWESATEFKTSEERTGGRQRGVVVVVMCEGRRERSSYPPLPAGLENVLAVTQGLLLNNSSWAHNGLRSALPALDPGPQCNVGDQATVRLARSLVRDRGVNRDGNNAPPQHLSTSA</sequence>
<name>A0ACC2FZY1_DALPE</name>
<evidence type="ECO:0000313" key="1">
    <source>
        <dbReference type="EMBL" id="KAJ7996865.1"/>
    </source>
</evidence>
<dbReference type="Proteomes" id="UP001157502">
    <property type="component" value="Chromosome 19"/>
</dbReference>
<accession>A0ACC2FZY1</accession>
<keyword evidence="2" id="KW-1185">Reference proteome</keyword>
<protein>
    <submittedName>
        <fullName evidence="1">Uncharacterized protein</fullName>
    </submittedName>
</protein>
<evidence type="ECO:0000313" key="2">
    <source>
        <dbReference type="Proteomes" id="UP001157502"/>
    </source>
</evidence>